<protein>
    <submittedName>
        <fullName evidence="4">Calcineurin-like phosphoesterase C-terminal domain-containing protein</fullName>
    </submittedName>
</protein>
<evidence type="ECO:0000313" key="4">
    <source>
        <dbReference type="EMBL" id="MBO8479169.1"/>
    </source>
</evidence>
<comment type="caution">
    <text evidence="4">The sequence shown here is derived from an EMBL/GenBank/DDBJ whole genome shotgun (WGS) entry which is preliminary data.</text>
</comment>
<dbReference type="Pfam" id="PF00149">
    <property type="entry name" value="Metallophos"/>
    <property type="match status" value="1"/>
</dbReference>
<name>A0A9D9IVX8_9BACT</name>
<proteinExistence type="predicted"/>
<sequence>MKKTATILITAIMAGSISSAKDISGRVLCEGKGVAGVVVSDGTGTVITDADGKYTIDTDEDATFVFISTPAGYSSPVKDNTVDFFLPVSEKNDGYDFLLSRKKSDDRRHNLVVISDQQVYDSTEFPLLEAAAEDIAGTVRESLPVETVGICCGDIVSFDHPLYGKINRIMNRSGVTFRNIPGNHDMKNWGRSHETSTAEFEKVYGPAYYSFNVGDIHYVMLNDNFFIGRDYFYIGYLDEKQLRWLEQDLSYIPEGTTVFVALHIPTTLSPKDRERFDYSEISTRLANKKALYDILSPYNAQIISGHMHTSTNQVIGPRIFEHNIAALSGAWWCGPICTDGTPAGYKVFRISGNSITWKYKSTGYGTDFQMKVYSPDDYTELGGYVVANVWDYDPQWKVEYFENGIKICDMEQFEGTDPQAVTAYSDRSRLKHSYVYPTKTQHLFRAKPECPGSPAEVRVTDRFGNTYSCKVKISE</sequence>
<dbReference type="SUPFAM" id="SSF56300">
    <property type="entry name" value="Metallo-dependent phosphatases"/>
    <property type="match status" value="1"/>
</dbReference>
<feature type="domain" description="Calcineurin-like phosphoesterase" evidence="1">
    <location>
        <begin position="150"/>
        <end position="309"/>
    </location>
</feature>
<organism evidence="4 5">
    <name type="scientific">Candidatus Cryptobacteroides excrementipullorum</name>
    <dbReference type="NCBI Taxonomy" id="2840761"/>
    <lineage>
        <taxon>Bacteria</taxon>
        <taxon>Pseudomonadati</taxon>
        <taxon>Bacteroidota</taxon>
        <taxon>Bacteroidia</taxon>
        <taxon>Bacteroidales</taxon>
        <taxon>Candidatus Cryptobacteroides</taxon>
    </lineage>
</organism>
<dbReference type="Pfam" id="PF16370">
    <property type="entry name" value="MetallophosC"/>
    <property type="match status" value="1"/>
</dbReference>
<dbReference type="PANTHER" id="PTHR43143">
    <property type="entry name" value="METALLOPHOSPHOESTERASE, CALCINEURIN SUPERFAMILY"/>
    <property type="match status" value="1"/>
</dbReference>
<feature type="domain" description="Calcineurin-like phosphoesterase N-terminal" evidence="3">
    <location>
        <begin position="25"/>
        <end position="98"/>
    </location>
</feature>
<dbReference type="InterPro" id="IPR032285">
    <property type="entry name" value="Metallophos_N"/>
</dbReference>
<dbReference type="InterPro" id="IPR032288">
    <property type="entry name" value="Metallophos_C"/>
</dbReference>
<dbReference type="EMBL" id="JADILZ010000094">
    <property type="protein sequence ID" value="MBO8479169.1"/>
    <property type="molecule type" value="Genomic_DNA"/>
</dbReference>
<dbReference type="InterPro" id="IPR051918">
    <property type="entry name" value="STPP_CPPED1"/>
</dbReference>
<evidence type="ECO:0000259" key="1">
    <source>
        <dbReference type="Pfam" id="PF00149"/>
    </source>
</evidence>
<dbReference type="InterPro" id="IPR008969">
    <property type="entry name" value="CarboxyPept-like_regulatory"/>
</dbReference>
<reference evidence="4" key="1">
    <citation type="submission" date="2020-10" db="EMBL/GenBank/DDBJ databases">
        <authorList>
            <person name="Gilroy R."/>
        </authorList>
    </citation>
    <scope>NUCLEOTIDE SEQUENCE</scope>
    <source>
        <strain evidence="4">2478</strain>
    </source>
</reference>
<dbReference type="InterPro" id="IPR004843">
    <property type="entry name" value="Calcineurin-like_PHP"/>
</dbReference>
<dbReference type="Proteomes" id="UP000823771">
    <property type="component" value="Unassembled WGS sequence"/>
</dbReference>
<dbReference type="Pfam" id="PF16371">
    <property type="entry name" value="MetallophosN"/>
    <property type="match status" value="1"/>
</dbReference>
<dbReference type="PANTHER" id="PTHR43143:SF1">
    <property type="entry name" value="SERINE_THREONINE-PROTEIN PHOSPHATASE CPPED1"/>
    <property type="match status" value="1"/>
</dbReference>
<dbReference type="InterPro" id="IPR029052">
    <property type="entry name" value="Metallo-depent_PP-like"/>
</dbReference>
<dbReference type="SUPFAM" id="SSF49464">
    <property type="entry name" value="Carboxypeptidase regulatory domain-like"/>
    <property type="match status" value="1"/>
</dbReference>
<feature type="domain" description="Calcineurin-like phosphoesterase C-terminal" evidence="2">
    <location>
        <begin position="321"/>
        <end position="467"/>
    </location>
</feature>
<evidence type="ECO:0000259" key="3">
    <source>
        <dbReference type="Pfam" id="PF16371"/>
    </source>
</evidence>
<dbReference type="GO" id="GO:0016787">
    <property type="term" value="F:hydrolase activity"/>
    <property type="evidence" value="ECO:0007669"/>
    <property type="project" value="InterPro"/>
</dbReference>
<dbReference type="AlphaFoldDB" id="A0A9D9IVX8"/>
<evidence type="ECO:0000313" key="5">
    <source>
        <dbReference type="Proteomes" id="UP000823771"/>
    </source>
</evidence>
<accession>A0A9D9IVX8</accession>
<gene>
    <name evidence="4" type="ORF">IAB80_09840</name>
</gene>
<evidence type="ECO:0000259" key="2">
    <source>
        <dbReference type="Pfam" id="PF16370"/>
    </source>
</evidence>
<reference evidence="4" key="2">
    <citation type="journal article" date="2021" name="PeerJ">
        <title>Extensive microbial diversity within the chicken gut microbiome revealed by metagenomics and culture.</title>
        <authorList>
            <person name="Gilroy R."/>
            <person name="Ravi A."/>
            <person name="Getino M."/>
            <person name="Pursley I."/>
            <person name="Horton D.L."/>
            <person name="Alikhan N.F."/>
            <person name="Baker D."/>
            <person name="Gharbi K."/>
            <person name="Hall N."/>
            <person name="Watson M."/>
            <person name="Adriaenssens E.M."/>
            <person name="Foster-Nyarko E."/>
            <person name="Jarju S."/>
            <person name="Secka A."/>
            <person name="Antonio M."/>
            <person name="Oren A."/>
            <person name="Chaudhuri R.R."/>
            <person name="La Ragione R."/>
            <person name="Hildebrand F."/>
            <person name="Pallen M.J."/>
        </authorList>
    </citation>
    <scope>NUCLEOTIDE SEQUENCE</scope>
    <source>
        <strain evidence="4">2478</strain>
    </source>
</reference>
<dbReference type="Gene3D" id="3.60.21.10">
    <property type="match status" value="1"/>
</dbReference>